<evidence type="ECO:0000313" key="8">
    <source>
        <dbReference type="EMBL" id="KAL3614358.1"/>
    </source>
</evidence>
<dbReference type="InterPro" id="IPR044670">
    <property type="entry name" value="SOFL"/>
</dbReference>
<evidence type="ECO:0000256" key="6">
    <source>
        <dbReference type="ARBA" id="ARBA00024199"/>
    </source>
</evidence>
<comment type="subcellular location">
    <subcellularLocation>
        <location evidence="1">Cytoplasm</location>
    </subcellularLocation>
</comment>
<evidence type="ECO:0000256" key="5">
    <source>
        <dbReference type="ARBA" id="ARBA00023242"/>
    </source>
</evidence>
<evidence type="ECO:0000256" key="3">
    <source>
        <dbReference type="ARBA" id="ARBA00022712"/>
    </source>
</evidence>
<reference evidence="9" key="1">
    <citation type="journal article" date="2024" name="IScience">
        <title>Strigolactones Initiate the Formation of Haustorium-like Structures in Castilleja.</title>
        <authorList>
            <person name="Buerger M."/>
            <person name="Peterson D."/>
            <person name="Chory J."/>
        </authorList>
    </citation>
    <scope>NUCLEOTIDE SEQUENCE [LARGE SCALE GENOMIC DNA]</scope>
</reference>
<evidence type="ECO:0000256" key="7">
    <source>
        <dbReference type="SAM" id="MobiDB-lite"/>
    </source>
</evidence>
<dbReference type="PANTHER" id="PTHR33347">
    <property type="entry name" value="OSJNBA0091C07.3 PROTEIN"/>
    <property type="match status" value="1"/>
</dbReference>
<comment type="caution">
    <text evidence="8">The sequence shown here is derived from an EMBL/GenBank/DDBJ whole genome shotgun (WGS) entry which is preliminary data.</text>
</comment>
<feature type="region of interest" description="Disordered" evidence="7">
    <location>
        <begin position="102"/>
        <end position="122"/>
    </location>
</feature>
<keyword evidence="3" id="KW-0203">Cytokinin biosynthesis</keyword>
<dbReference type="GO" id="GO:0005737">
    <property type="term" value="C:cytoplasm"/>
    <property type="evidence" value="ECO:0007669"/>
    <property type="project" value="UniProtKB-SubCell"/>
</dbReference>
<evidence type="ECO:0000256" key="2">
    <source>
        <dbReference type="ARBA" id="ARBA00022490"/>
    </source>
</evidence>
<evidence type="ECO:0000256" key="4">
    <source>
        <dbReference type="ARBA" id="ARBA00022864"/>
    </source>
</evidence>
<proteinExistence type="inferred from homology"/>
<dbReference type="GO" id="GO:0009691">
    <property type="term" value="P:cytokinin biosynthetic process"/>
    <property type="evidence" value="ECO:0007669"/>
    <property type="project" value="UniProtKB-KW"/>
</dbReference>
<dbReference type="GO" id="GO:0009736">
    <property type="term" value="P:cytokinin-activated signaling pathway"/>
    <property type="evidence" value="ECO:0007669"/>
    <property type="project" value="UniProtKB-KW"/>
</dbReference>
<organism evidence="8 9">
    <name type="scientific">Castilleja foliolosa</name>
    <dbReference type="NCBI Taxonomy" id="1961234"/>
    <lineage>
        <taxon>Eukaryota</taxon>
        <taxon>Viridiplantae</taxon>
        <taxon>Streptophyta</taxon>
        <taxon>Embryophyta</taxon>
        <taxon>Tracheophyta</taxon>
        <taxon>Spermatophyta</taxon>
        <taxon>Magnoliopsida</taxon>
        <taxon>eudicotyledons</taxon>
        <taxon>Gunneridae</taxon>
        <taxon>Pentapetalae</taxon>
        <taxon>asterids</taxon>
        <taxon>lamiids</taxon>
        <taxon>Lamiales</taxon>
        <taxon>Orobanchaceae</taxon>
        <taxon>Pedicularideae</taxon>
        <taxon>Castillejinae</taxon>
        <taxon>Castilleja</taxon>
    </lineage>
</organism>
<evidence type="ECO:0000256" key="1">
    <source>
        <dbReference type="ARBA" id="ARBA00004496"/>
    </source>
</evidence>
<feature type="compositionally biased region" description="Acidic residues" evidence="7">
    <location>
        <begin position="50"/>
        <end position="61"/>
    </location>
</feature>
<keyword evidence="5" id="KW-0539">Nucleus</keyword>
<dbReference type="EMBL" id="JAVIJP010000107">
    <property type="protein sequence ID" value="KAL3614358.1"/>
    <property type="molecule type" value="Genomic_DNA"/>
</dbReference>
<feature type="region of interest" description="Disordered" evidence="7">
    <location>
        <begin position="45"/>
        <end position="85"/>
    </location>
</feature>
<accession>A0ABD3BAY7</accession>
<evidence type="ECO:0000313" key="9">
    <source>
        <dbReference type="Proteomes" id="UP001632038"/>
    </source>
</evidence>
<dbReference type="Proteomes" id="UP001632038">
    <property type="component" value="Unassembled WGS sequence"/>
</dbReference>
<dbReference type="PANTHER" id="PTHR33347:SF1">
    <property type="entry name" value="PROTEIN SOB FIVE-LIKE 5"/>
    <property type="match status" value="1"/>
</dbReference>
<gene>
    <name evidence="8" type="ORF">CASFOL_042432</name>
</gene>
<dbReference type="AlphaFoldDB" id="A0ABD3BAY7"/>
<sequence length="187" mass="21574">MNCMYANQEYCSSGCESGWTLYLEHSSISSYNQENHKFIKNEISKRLNDEQEDDDDDDEDLSMVSDASSGPPHLPEEEEGGSNNNVDINGCFYHYPIIEKGKNTNRDKKRRRNNAQDLQSSLLDDTASSPFFDCSYKNSTLTRAQPLIGNNELEYSQGYSSTQFEVRPLNEPENQLQQNQWFEGKRW</sequence>
<protein>
    <submittedName>
        <fullName evidence="8">Uncharacterized protein</fullName>
    </submittedName>
</protein>
<keyword evidence="2" id="KW-0963">Cytoplasm</keyword>
<name>A0ABD3BAY7_9LAMI</name>
<keyword evidence="4" id="KW-0932">Cytokinin signaling pathway</keyword>
<comment type="similarity">
    <text evidence="6">Belongs to the SOFL plant protein family.</text>
</comment>
<keyword evidence="9" id="KW-1185">Reference proteome</keyword>